<reference evidence="5 6" key="1">
    <citation type="journal article" date="2014" name="Gene">
        <title>A comparative genomic analysis of the alkalitolerant soil bacterium Bacillus lehensis G1.</title>
        <authorList>
            <person name="Noor Y.M."/>
            <person name="Samsulrizal N.H."/>
            <person name="Jema'on N.A."/>
            <person name="Low K.O."/>
            <person name="Ramli A.N."/>
            <person name="Alias N.I."/>
            <person name="Damis S.I."/>
            <person name="Fuzi S.F."/>
            <person name="Isa M.N."/>
            <person name="Murad A.M."/>
            <person name="Raih M.F."/>
            <person name="Bakar F.D."/>
            <person name="Najimudin N."/>
            <person name="Mahadi N.M."/>
            <person name="Illias R.M."/>
        </authorList>
    </citation>
    <scope>NUCLEOTIDE SEQUENCE [LARGE SCALE GENOMIC DNA]</scope>
    <source>
        <strain evidence="5 6">G1</strain>
    </source>
</reference>
<dbReference type="InterPro" id="IPR046373">
    <property type="entry name" value="Acyl-CoA_Oxase/DH_mid-dom_sf"/>
</dbReference>
<evidence type="ECO:0000313" key="5">
    <source>
        <dbReference type="EMBL" id="AIC93134.1"/>
    </source>
</evidence>
<proteinExistence type="predicted"/>
<dbReference type="OrthoDB" id="9785203at2"/>
<dbReference type="HOGENOM" id="CLU_061803_0_0_9"/>
<dbReference type="PANTHER" id="PTHR43884">
    <property type="entry name" value="ACYL-COA DEHYDROGENASE"/>
    <property type="match status" value="1"/>
</dbReference>
<dbReference type="GO" id="GO:0050660">
    <property type="term" value="F:flavin adenine dinucleotide binding"/>
    <property type="evidence" value="ECO:0007669"/>
    <property type="project" value="InterPro"/>
</dbReference>
<keyword evidence="2" id="KW-0274">FAD</keyword>
<keyword evidence="3" id="KW-0560">Oxidoreductase</keyword>
<dbReference type="InterPro" id="IPR037069">
    <property type="entry name" value="AcylCoA_DH/ox_N_sf"/>
</dbReference>
<evidence type="ECO:0000256" key="2">
    <source>
        <dbReference type="ARBA" id="ARBA00022827"/>
    </source>
</evidence>
<protein>
    <submittedName>
        <fullName evidence="5">Acyl-CoA dehydrogenase/oxidase</fullName>
    </submittedName>
</protein>
<dbReference type="Pfam" id="PF02771">
    <property type="entry name" value="Acyl-CoA_dh_N"/>
    <property type="match status" value="1"/>
</dbReference>
<dbReference type="eggNOG" id="COG1960">
    <property type="taxonomic scope" value="Bacteria"/>
</dbReference>
<dbReference type="PANTHER" id="PTHR43884:SF20">
    <property type="entry name" value="ACYL-COA DEHYDROGENASE FADE28"/>
    <property type="match status" value="1"/>
</dbReference>
<accession>A0A060LZ99</accession>
<dbReference type="PATRIC" id="fig|1246626.3.peg.516"/>
<dbReference type="InterPro" id="IPR009100">
    <property type="entry name" value="AcylCoA_DH/oxidase_NM_dom_sf"/>
</dbReference>
<evidence type="ECO:0000259" key="4">
    <source>
        <dbReference type="Pfam" id="PF02771"/>
    </source>
</evidence>
<dbReference type="GO" id="GO:0003995">
    <property type="term" value="F:acyl-CoA dehydrogenase activity"/>
    <property type="evidence" value="ECO:0007669"/>
    <property type="project" value="TreeGrafter"/>
</dbReference>
<dbReference type="InterPro" id="IPR013786">
    <property type="entry name" value="AcylCoA_DH/ox_N"/>
</dbReference>
<dbReference type="STRING" id="1246626.BleG1_0526"/>
<gene>
    <name evidence="5" type="ORF">BleG1_0526</name>
</gene>
<feature type="domain" description="Acyl-CoA dehydrogenase/oxidase N-terminal" evidence="4">
    <location>
        <begin position="29"/>
        <end position="112"/>
    </location>
</feature>
<dbReference type="KEGG" id="ble:BleG1_0526"/>
<dbReference type="Gene3D" id="1.10.540.10">
    <property type="entry name" value="Acyl-CoA dehydrogenase/oxidase, N-terminal domain"/>
    <property type="match status" value="1"/>
</dbReference>
<keyword evidence="6" id="KW-1185">Reference proteome</keyword>
<dbReference type="SUPFAM" id="SSF56645">
    <property type="entry name" value="Acyl-CoA dehydrogenase NM domain-like"/>
    <property type="match status" value="1"/>
</dbReference>
<name>A0A060LZ99_9BACI</name>
<evidence type="ECO:0000256" key="1">
    <source>
        <dbReference type="ARBA" id="ARBA00022630"/>
    </source>
</evidence>
<dbReference type="Proteomes" id="UP000027142">
    <property type="component" value="Chromosome"/>
</dbReference>
<dbReference type="EMBL" id="CP003923">
    <property type="protein sequence ID" value="AIC93134.1"/>
    <property type="molecule type" value="Genomic_DNA"/>
</dbReference>
<keyword evidence="1" id="KW-0285">Flavoprotein</keyword>
<dbReference type="RefSeq" id="WP_051667279.1">
    <property type="nucleotide sequence ID" value="NZ_CP003923.1"/>
</dbReference>
<dbReference type="Gene3D" id="2.40.110.10">
    <property type="entry name" value="Butyryl-CoA Dehydrogenase, subunit A, domain 2"/>
    <property type="match status" value="1"/>
</dbReference>
<evidence type="ECO:0000313" key="6">
    <source>
        <dbReference type="Proteomes" id="UP000027142"/>
    </source>
</evidence>
<sequence length="372" mass="41535">MSLFLEKERQVFRQYFPTIDEEFGKDSLWDREKHTDELLQQAKESGMTALMIPKEYGGKGATALDAIYIQRWIASKSPSLAVSLMMHQFSVASLIEAATIQPNLQEVLKQIAENNLLLASAFAEGVENTLFSPTVQAKGVEGGIIVNGTKKPCTNSKTMDLLTASVGLPNGDLAVITIPSNTEGIHVNDFWEHWILKGTHTEEVVLKDVFVPNACIYRAGPPESVDSTITNGLLWFELFMIATYIGVTSTLVEKVNKANRVPLDRLFELMAELEGAMTSLEGIAFKFESKQYEQSILQETLFARHAIDKTLERLSTQSAKMLGGLQYLTSKEISYLLLVNQMISFHPPSKTETLQMFELYARGIEQEVTVQQ</sequence>
<dbReference type="AlphaFoldDB" id="A0A060LZ99"/>
<organism evidence="5 6">
    <name type="scientific">Shouchella lehensis G1</name>
    <dbReference type="NCBI Taxonomy" id="1246626"/>
    <lineage>
        <taxon>Bacteria</taxon>
        <taxon>Bacillati</taxon>
        <taxon>Bacillota</taxon>
        <taxon>Bacilli</taxon>
        <taxon>Bacillales</taxon>
        <taxon>Bacillaceae</taxon>
        <taxon>Shouchella</taxon>
    </lineage>
</organism>
<evidence type="ECO:0000256" key="3">
    <source>
        <dbReference type="ARBA" id="ARBA00023002"/>
    </source>
</evidence>